<dbReference type="PANTHER" id="PTHR11477:SF0">
    <property type="entry name" value="IP08861P-RELATED"/>
    <property type="match status" value="1"/>
</dbReference>
<dbReference type="GO" id="GO:0003676">
    <property type="term" value="F:nucleic acid binding"/>
    <property type="evidence" value="ECO:0007669"/>
    <property type="project" value="InterPro"/>
</dbReference>
<dbReference type="PROSITE" id="PS51321">
    <property type="entry name" value="TFIIS_CENTRAL"/>
    <property type="match status" value="1"/>
</dbReference>
<dbReference type="PIRSF" id="PIRSF006704">
    <property type="entry name" value="TF_IIS"/>
    <property type="match status" value="1"/>
</dbReference>
<dbReference type="SMART" id="SM00440">
    <property type="entry name" value="ZnF_C2C2"/>
    <property type="match status" value="1"/>
</dbReference>
<keyword evidence="2 5" id="KW-0863">Zinc-finger</keyword>
<dbReference type="OrthoDB" id="44867at2759"/>
<accession>A0A9W7LEA6</accession>
<evidence type="ECO:0000259" key="7">
    <source>
        <dbReference type="PROSITE" id="PS51133"/>
    </source>
</evidence>
<dbReference type="Gene3D" id="1.10.472.30">
    <property type="entry name" value="Transcription elongation factor S-II, central domain"/>
    <property type="match status" value="1"/>
</dbReference>
<feature type="domain" description="TFIIS central" evidence="8">
    <location>
        <begin position="143"/>
        <end position="268"/>
    </location>
</feature>
<evidence type="ECO:0000256" key="1">
    <source>
        <dbReference type="ARBA" id="ARBA00022723"/>
    </source>
</evidence>
<organism evidence="9 10">
    <name type="scientific">Triparma columacea</name>
    <dbReference type="NCBI Taxonomy" id="722753"/>
    <lineage>
        <taxon>Eukaryota</taxon>
        <taxon>Sar</taxon>
        <taxon>Stramenopiles</taxon>
        <taxon>Ochrophyta</taxon>
        <taxon>Bolidophyceae</taxon>
        <taxon>Parmales</taxon>
        <taxon>Triparmaceae</taxon>
        <taxon>Triparma</taxon>
    </lineage>
</organism>
<evidence type="ECO:0000256" key="2">
    <source>
        <dbReference type="ARBA" id="ARBA00022771"/>
    </source>
</evidence>
<feature type="domain" description="TFIIS-type" evidence="7">
    <location>
        <begin position="286"/>
        <end position="326"/>
    </location>
</feature>
<evidence type="ECO:0008006" key="11">
    <source>
        <dbReference type="Google" id="ProtNLM"/>
    </source>
</evidence>
<proteinExistence type="predicted"/>
<dbReference type="Proteomes" id="UP001165065">
    <property type="component" value="Unassembled WGS sequence"/>
</dbReference>
<keyword evidence="3" id="KW-0862">Zinc</keyword>
<dbReference type="Pfam" id="PF01096">
    <property type="entry name" value="Zn_ribbon_TFIIS"/>
    <property type="match status" value="1"/>
</dbReference>
<comment type="caution">
    <text evidence="9">The sequence shown here is derived from an EMBL/GenBank/DDBJ whole genome shotgun (WGS) entry which is preliminary data.</text>
</comment>
<dbReference type="InterPro" id="IPR035100">
    <property type="entry name" value="TF_IIS-typ"/>
</dbReference>
<evidence type="ECO:0000259" key="8">
    <source>
        <dbReference type="PROSITE" id="PS51321"/>
    </source>
</evidence>
<evidence type="ECO:0000256" key="4">
    <source>
        <dbReference type="ARBA" id="ARBA00023242"/>
    </source>
</evidence>
<name>A0A9W7LEA6_9STRA</name>
<dbReference type="PROSITE" id="PS51133">
    <property type="entry name" value="ZF_TFIIS_2"/>
    <property type="match status" value="1"/>
</dbReference>
<evidence type="ECO:0000313" key="10">
    <source>
        <dbReference type="Proteomes" id="UP001165065"/>
    </source>
</evidence>
<dbReference type="GO" id="GO:0008270">
    <property type="term" value="F:zinc ion binding"/>
    <property type="evidence" value="ECO:0007669"/>
    <property type="project" value="UniProtKB-KW"/>
</dbReference>
<dbReference type="CDD" id="cd13749">
    <property type="entry name" value="Zn-ribbon_TFIIS"/>
    <property type="match status" value="1"/>
</dbReference>
<reference evidence="10" key="1">
    <citation type="journal article" date="2023" name="Commun. Biol.">
        <title>Genome analysis of Parmales, the sister group of diatoms, reveals the evolutionary specialization of diatoms from phago-mixotrophs to photoautotrophs.</title>
        <authorList>
            <person name="Ban H."/>
            <person name="Sato S."/>
            <person name="Yoshikawa S."/>
            <person name="Yamada K."/>
            <person name="Nakamura Y."/>
            <person name="Ichinomiya M."/>
            <person name="Sato N."/>
            <person name="Blanc-Mathieu R."/>
            <person name="Endo H."/>
            <person name="Kuwata A."/>
            <person name="Ogata H."/>
        </authorList>
    </citation>
    <scope>NUCLEOTIDE SEQUENCE [LARGE SCALE GENOMIC DNA]</scope>
</reference>
<dbReference type="EMBL" id="BRYA01000314">
    <property type="protein sequence ID" value="GMI46828.1"/>
    <property type="molecule type" value="Genomic_DNA"/>
</dbReference>
<feature type="compositionally biased region" description="Low complexity" evidence="6">
    <location>
        <begin position="86"/>
        <end position="97"/>
    </location>
</feature>
<dbReference type="InterPro" id="IPR017923">
    <property type="entry name" value="TFIIS_N"/>
</dbReference>
<dbReference type="InterPro" id="IPR003618">
    <property type="entry name" value="TFIIS_cen_dom"/>
</dbReference>
<dbReference type="GO" id="GO:0005634">
    <property type="term" value="C:nucleus"/>
    <property type="evidence" value="ECO:0007669"/>
    <property type="project" value="TreeGrafter"/>
</dbReference>
<keyword evidence="1" id="KW-0479">Metal-binding</keyword>
<dbReference type="Pfam" id="PF07500">
    <property type="entry name" value="TFIIS_M"/>
    <property type="match status" value="1"/>
</dbReference>
<sequence length="327" mass="35445">MDDRVKELASQLKQSQDKASKYSPPMGVLTQVAALPDSAITIAILSSTQIGKVVNGLKSEESKAKWGEETAAMAKSIVKKWKKLAKTTPTPSKPKAPVMQAKKEPATTVTTTTTPAKCEVVAPSSDPSLMSLKAYADTLSPSLRGKVVMNLRAALLSGVTGTPQEMLKSETPEAIGKMACDCAKAVEEAMRVAFPNFCKEYVAKARQLTFNAKKNGDLAANVLVGFVEAKELVAMTPDQLATKEKLALLESKKKLIEDARRLDWETENEDKINEQAGITGDLLQASLFTCGRCKSIKTTSTQKQTRSADEPMTVFVHCKNCGNRWKC</sequence>
<evidence type="ECO:0000256" key="3">
    <source>
        <dbReference type="ARBA" id="ARBA00022833"/>
    </source>
</evidence>
<keyword evidence="4" id="KW-0539">Nucleus</keyword>
<dbReference type="Gene3D" id="2.20.25.10">
    <property type="match status" value="1"/>
</dbReference>
<dbReference type="SUPFAM" id="SSF57783">
    <property type="entry name" value="Zinc beta-ribbon"/>
    <property type="match status" value="1"/>
</dbReference>
<feature type="region of interest" description="Disordered" evidence="6">
    <location>
        <begin position="85"/>
        <end position="111"/>
    </location>
</feature>
<dbReference type="PANTHER" id="PTHR11477">
    <property type="entry name" value="TRANSCRIPTION FACTOR S-II ZINC FINGER DOMAIN-CONTAINING PROTEIN"/>
    <property type="match status" value="1"/>
</dbReference>
<gene>
    <name evidence="9" type="ORF">TrCOL_g8172</name>
</gene>
<dbReference type="SUPFAM" id="SSF47676">
    <property type="entry name" value="Conserved domain common to transcription factors TFIIS, elongin A, CRSP70"/>
    <property type="match status" value="1"/>
</dbReference>
<dbReference type="GO" id="GO:0006351">
    <property type="term" value="P:DNA-templated transcription"/>
    <property type="evidence" value="ECO:0007669"/>
    <property type="project" value="InterPro"/>
</dbReference>
<dbReference type="InterPro" id="IPR001222">
    <property type="entry name" value="Znf_TFIIS"/>
</dbReference>
<evidence type="ECO:0000256" key="5">
    <source>
        <dbReference type="PROSITE-ProRule" id="PRU00472"/>
    </source>
</evidence>
<dbReference type="AlphaFoldDB" id="A0A9W7LEA6"/>
<keyword evidence="10" id="KW-1185">Reference proteome</keyword>
<evidence type="ECO:0000256" key="6">
    <source>
        <dbReference type="SAM" id="MobiDB-lite"/>
    </source>
</evidence>
<evidence type="ECO:0000313" key="9">
    <source>
        <dbReference type="EMBL" id="GMI46828.1"/>
    </source>
</evidence>
<dbReference type="Pfam" id="PF08711">
    <property type="entry name" value="Med26"/>
    <property type="match status" value="1"/>
</dbReference>
<feature type="region of interest" description="Disordered" evidence="6">
    <location>
        <begin position="1"/>
        <end position="25"/>
    </location>
</feature>
<dbReference type="InterPro" id="IPR035441">
    <property type="entry name" value="TFIIS/LEDGF_dom_sf"/>
</dbReference>
<dbReference type="Gene3D" id="1.20.930.10">
    <property type="entry name" value="Conserved domain common to transcription factors TFIIS, elongin A, CRSP70"/>
    <property type="match status" value="1"/>
</dbReference>
<dbReference type="InterPro" id="IPR036575">
    <property type="entry name" value="TFIIS_cen_dom_sf"/>
</dbReference>
<protein>
    <recommendedName>
        <fullName evidence="11">Transcription elongation factor</fullName>
    </recommendedName>
</protein>
<dbReference type="SUPFAM" id="SSF46942">
    <property type="entry name" value="Elongation factor TFIIS domain 2"/>
    <property type="match status" value="1"/>
</dbReference>